<evidence type="ECO:0000256" key="1">
    <source>
        <dbReference type="ARBA" id="ARBA00004141"/>
    </source>
</evidence>
<dbReference type="EMBL" id="CM000651">
    <property type="protein sequence ID" value="EED88333.1"/>
    <property type="molecule type" value="Genomic_DNA"/>
</dbReference>
<feature type="repeat" description="Solcar" evidence="8">
    <location>
        <begin position="61"/>
        <end position="143"/>
    </location>
</feature>
<dbReference type="RefSeq" id="XP_002294499.1">
    <property type="nucleotide sequence ID" value="XM_002294463.1"/>
</dbReference>
<evidence type="ECO:0000313" key="12">
    <source>
        <dbReference type="Proteomes" id="UP000001449"/>
    </source>
</evidence>
<dbReference type="PANTHER" id="PTHR45667">
    <property type="entry name" value="S-ADENOSYLMETHIONINE MITOCHONDRIAL CARRIER PROTEIN"/>
    <property type="match status" value="1"/>
</dbReference>
<evidence type="ECO:0000313" key="11">
    <source>
        <dbReference type="EMBL" id="EED88333.1"/>
    </source>
</evidence>
<reference evidence="11 12" key="2">
    <citation type="journal article" date="2008" name="Nature">
        <title>The Phaeodactylum genome reveals the evolutionary history of diatom genomes.</title>
        <authorList>
            <person name="Bowler C."/>
            <person name="Allen A.E."/>
            <person name="Badger J.H."/>
            <person name="Grimwood J."/>
            <person name="Jabbari K."/>
            <person name="Kuo A."/>
            <person name="Maheswari U."/>
            <person name="Martens C."/>
            <person name="Maumus F."/>
            <person name="Otillar R.P."/>
            <person name="Rayko E."/>
            <person name="Salamov A."/>
            <person name="Vandepoele K."/>
            <person name="Beszteri B."/>
            <person name="Gruber A."/>
            <person name="Heijde M."/>
            <person name="Katinka M."/>
            <person name="Mock T."/>
            <person name="Valentin K."/>
            <person name="Verret F."/>
            <person name="Berges J.A."/>
            <person name="Brownlee C."/>
            <person name="Cadoret J.P."/>
            <person name="Chiovitti A."/>
            <person name="Choi C.J."/>
            <person name="Coesel S."/>
            <person name="De Martino A."/>
            <person name="Detter J.C."/>
            <person name="Durkin C."/>
            <person name="Falciatore A."/>
            <person name="Fournet J."/>
            <person name="Haruta M."/>
            <person name="Huysman M.J."/>
            <person name="Jenkins B.D."/>
            <person name="Jiroutova K."/>
            <person name="Jorgensen R.E."/>
            <person name="Joubert Y."/>
            <person name="Kaplan A."/>
            <person name="Kroger N."/>
            <person name="Kroth P.G."/>
            <person name="La Roche J."/>
            <person name="Lindquist E."/>
            <person name="Lommer M."/>
            <person name="Martin-Jezequel V."/>
            <person name="Lopez P.J."/>
            <person name="Lucas S."/>
            <person name="Mangogna M."/>
            <person name="McGinnis K."/>
            <person name="Medlin L.K."/>
            <person name="Montsant A."/>
            <person name="Oudot-Le Secq M.P."/>
            <person name="Napoli C."/>
            <person name="Obornik M."/>
            <person name="Parker M.S."/>
            <person name="Petit J.L."/>
            <person name="Porcel B.M."/>
            <person name="Poulsen N."/>
            <person name="Robison M."/>
            <person name="Rychlewski L."/>
            <person name="Rynearson T.A."/>
            <person name="Schmutz J."/>
            <person name="Shapiro H."/>
            <person name="Siaut M."/>
            <person name="Stanley M."/>
            <person name="Sussman M.R."/>
            <person name="Taylor A.R."/>
            <person name="Vardi A."/>
            <person name="von Dassow P."/>
            <person name="Vyverman W."/>
            <person name="Willis A."/>
            <person name="Wyrwicz L.S."/>
            <person name="Rokhsar D.S."/>
            <person name="Weissenbach J."/>
            <person name="Armbrust E.V."/>
            <person name="Green B.R."/>
            <person name="Van de Peer Y."/>
            <person name="Grigoriev I.V."/>
        </authorList>
    </citation>
    <scope>NUCLEOTIDE SEQUENCE [LARGE SCALE GENOMIC DNA]</scope>
    <source>
        <strain evidence="11 12">CCMP1335</strain>
    </source>
</reference>
<feature type="transmembrane region" description="Helical" evidence="10">
    <location>
        <begin position="158"/>
        <end position="179"/>
    </location>
</feature>
<keyword evidence="3 9" id="KW-0813">Transport</keyword>
<feature type="transmembrane region" description="Helical" evidence="10">
    <location>
        <begin position="226"/>
        <end position="243"/>
    </location>
</feature>
<evidence type="ECO:0000256" key="9">
    <source>
        <dbReference type="RuleBase" id="RU000488"/>
    </source>
</evidence>
<gene>
    <name evidence="11" type="ORF">THAPSDRAFT_37970</name>
</gene>
<keyword evidence="12" id="KW-1185">Reference proteome</keyword>
<comment type="similarity">
    <text evidence="2 9">Belongs to the mitochondrial carrier (TC 2.A.29) family.</text>
</comment>
<dbReference type="InterPro" id="IPR023395">
    <property type="entry name" value="MCP_dom_sf"/>
</dbReference>
<proteinExistence type="inferred from homology"/>
<dbReference type="eggNOG" id="KOG0768">
    <property type="taxonomic scope" value="Eukaryota"/>
</dbReference>
<dbReference type="InterPro" id="IPR018108">
    <property type="entry name" value="MCP_transmembrane"/>
</dbReference>
<dbReference type="AlphaFoldDB" id="B8CE79"/>
<keyword evidence="6 10" id="KW-1133">Transmembrane helix</keyword>
<reference evidence="11 12" key="1">
    <citation type="journal article" date="2004" name="Science">
        <title>The genome of the diatom Thalassiosira pseudonana: ecology, evolution, and metabolism.</title>
        <authorList>
            <person name="Armbrust E.V."/>
            <person name="Berges J.A."/>
            <person name="Bowler C."/>
            <person name="Green B.R."/>
            <person name="Martinez D."/>
            <person name="Putnam N.H."/>
            <person name="Zhou S."/>
            <person name="Allen A.E."/>
            <person name="Apt K.E."/>
            <person name="Bechner M."/>
            <person name="Brzezinski M.A."/>
            <person name="Chaal B.K."/>
            <person name="Chiovitti A."/>
            <person name="Davis A.K."/>
            <person name="Demarest M.S."/>
            <person name="Detter J.C."/>
            <person name="Glavina T."/>
            <person name="Goodstein D."/>
            <person name="Hadi M.Z."/>
            <person name="Hellsten U."/>
            <person name="Hildebrand M."/>
            <person name="Jenkins B.D."/>
            <person name="Jurka J."/>
            <person name="Kapitonov V.V."/>
            <person name="Kroger N."/>
            <person name="Lau W.W."/>
            <person name="Lane T.W."/>
            <person name="Larimer F.W."/>
            <person name="Lippmeier J.C."/>
            <person name="Lucas S."/>
            <person name="Medina M."/>
            <person name="Montsant A."/>
            <person name="Obornik M."/>
            <person name="Parker M.S."/>
            <person name="Palenik B."/>
            <person name="Pazour G.J."/>
            <person name="Richardson P.M."/>
            <person name="Rynearson T.A."/>
            <person name="Saito M.A."/>
            <person name="Schwartz D.C."/>
            <person name="Thamatrakoln K."/>
            <person name="Valentin K."/>
            <person name="Vardi A."/>
            <person name="Wilkerson F.P."/>
            <person name="Rokhsar D.S."/>
        </authorList>
    </citation>
    <scope>NUCLEOTIDE SEQUENCE [LARGE SCALE GENOMIC DNA]</scope>
    <source>
        <strain evidence="11 12">CCMP1335</strain>
    </source>
</reference>
<keyword evidence="7 8" id="KW-0472">Membrane</keyword>
<comment type="subcellular location">
    <subcellularLocation>
        <location evidence="1">Membrane</location>
        <topology evidence="1">Multi-pass membrane protein</topology>
    </subcellularLocation>
</comment>
<dbReference type="GO" id="GO:0000095">
    <property type="term" value="F:S-adenosyl-L-methionine transmembrane transporter activity"/>
    <property type="evidence" value="ECO:0000318"/>
    <property type="project" value="GO_Central"/>
</dbReference>
<keyword evidence="4 8" id="KW-0812">Transmembrane</keyword>
<evidence type="ECO:0000256" key="3">
    <source>
        <dbReference type="ARBA" id="ARBA00022448"/>
    </source>
</evidence>
<dbReference type="PaxDb" id="35128-Thaps37970"/>
<evidence type="ECO:0000256" key="8">
    <source>
        <dbReference type="PROSITE-ProRule" id="PRU00282"/>
    </source>
</evidence>
<protein>
    <submittedName>
        <fullName evidence="11">Mitochondrial carrier protein</fullName>
    </submittedName>
</protein>
<dbReference type="GeneID" id="7444226"/>
<feature type="repeat" description="Solcar" evidence="8">
    <location>
        <begin position="160"/>
        <end position="246"/>
    </location>
</feature>
<evidence type="ECO:0000256" key="6">
    <source>
        <dbReference type="ARBA" id="ARBA00022989"/>
    </source>
</evidence>
<dbReference type="Gene3D" id="1.50.40.10">
    <property type="entry name" value="Mitochondrial carrier domain"/>
    <property type="match status" value="1"/>
</dbReference>
<feature type="transmembrane region" description="Helical" evidence="10">
    <location>
        <begin position="21"/>
        <end position="43"/>
    </location>
</feature>
<name>B8CE79_THAPS</name>
<evidence type="ECO:0000256" key="2">
    <source>
        <dbReference type="ARBA" id="ARBA00006375"/>
    </source>
</evidence>
<dbReference type="Proteomes" id="UP000001449">
    <property type="component" value="Chromosome 17"/>
</dbReference>
<dbReference type="PROSITE" id="PS50920">
    <property type="entry name" value="SOLCAR"/>
    <property type="match status" value="2"/>
</dbReference>
<feature type="transmembrane region" description="Helical" evidence="10">
    <location>
        <begin position="63"/>
        <end position="82"/>
    </location>
</feature>
<evidence type="ECO:0000256" key="4">
    <source>
        <dbReference type="ARBA" id="ARBA00022692"/>
    </source>
</evidence>
<evidence type="ECO:0000256" key="5">
    <source>
        <dbReference type="ARBA" id="ARBA00022737"/>
    </source>
</evidence>
<accession>B8CE79</accession>
<evidence type="ECO:0000256" key="10">
    <source>
        <dbReference type="SAM" id="Phobius"/>
    </source>
</evidence>
<dbReference type="SUPFAM" id="SSF103506">
    <property type="entry name" value="Mitochondrial carrier"/>
    <property type="match status" value="1"/>
</dbReference>
<evidence type="ECO:0000256" key="7">
    <source>
        <dbReference type="ARBA" id="ARBA00023136"/>
    </source>
</evidence>
<dbReference type="HOGENOM" id="CLU_015166_3_0_1"/>
<keyword evidence="5" id="KW-0677">Repeat</keyword>
<dbReference type="OMA" id="ANDHEVS"/>
<dbReference type="KEGG" id="tps:THAPSDRAFT_37970"/>
<sequence>MYPIDTIKTRMQMRQGNAWRVKGLYSGVMGSLVGQVPYGVLTFGSYEIYKQSLLTRFPNVKPTFIYALSAILGDITGSGWLCPSEVMKQQLQAGIYGNMGEAVRGIWKKSGLRGFYQGFTGGLARDVPFRVAQLTTFEVTKSIYLRAKRSNNKDNDSIALSPLEAAICGAAAGSFSAAITNPLDRIKTLMMTDTTNAYGGSVVACASKILRDDGIGGLFAGVGPRVGYIAPSVCIFFVTYELVQQKMKKTE</sequence>
<organism evidence="11 12">
    <name type="scientific">Thalassiosira pseudonana</name>
    <name type="common">Marine diatom</name>
    <name type="synonym">Cyclotella nana</name>
    <dbReference type="NCBI Taxonomy" id="35128"/>
    <lineage>
        <taxon>Eukaryota</taxon>
        <taxon>Sar</taxon>
        <taxon>Stramenopiles</taxon>
        <taxon>Ochrophyta</taxon>
        <taxon>Bacillariophyta</taxon>
        <taxon>Coscinodiscophyceae</taxon>
        <taxon>Thalassiosirophycidae</taxon>
        <taxon>Thalassiosirales</taxon>
        <taxon>Thalassiosiraceae</taxon>
        <taxon>Thalassiosira</taxon>
    </lineage>
</organism>
<dbReference type="Pfam" id="PF00153">
    <property type="entry name" value="Mito_carr"/>
    <property type="match status" value="3"/>
</dbReference>
<dbReference type="InParanoid" id="B8CE79"/>
<dbReference type="GO" id="GO:0005743">
    <property type="term" value="C:mitochondrial inner membrane"/>
    <property type="evidence" value="ECO:0000318"/>
    <property type="project" value="GO_Central"/>
</dbReference>